<keyword evidence="3" id="KW-1185">Reference proteome</keyword>
<dbReference type="STRING" id="94237.ENSMMOP00000016154"/>
<feature type="compositionally biased region" description="Acidic residues" evidence="1">
    <location>
        <begin position="110"/>
        <end position="123"/>
    </location>
</feature>
<dbReference type="OMA" id="HCRESAF"/>
<organism evidence="2 3">
    <name type="scientific">Mola mola</name>
    <name type="common">Ocean sunfish</name>
    <name type="synonym">Tetraodon mola</name>
    <dbReference type="NCBI Taxonomy" id="94237"/>
    <lineage>
        <taxon>Eukaryota</taxon>
        <taxon>Metazoa</taxon>
        <taxon>Chordata</taxon>
        <taxon>Craniata</taxon>
        <taxon>Vertebrata</taxon>
        <taxon>Euteleostomi</taxon>
        <taxon>Actinopterygii</taxon>
        <taxon>Neopterygii</taxon>
        <taxon>Teleostei</taxon>
        <taxon>Neoteleostei</taxon>
        <taxon>Acanthomorphata</taxon>
        <taxon>Eupercaria</taxon>
        <taxon>Tetraodontiformes</taxon>
        <taxon>Molidae</taxon>
        <taxon>Mola</taxon>
    </lineage>
</organism>
<proteinExistence type="predicted"/>
<sequence length="198" mass="21459">MGQVLGFSHCRESAFVLLFPSGGDPDDDEGLASSPSSWGTPRQNSLELTFSYIAIADAEAVGASRHIRDRRSRASTRGSRTLLVRTDTLETLLDSPDVDWDPPAFLAQEEASESGDHEQEEASAAERTEQHTQSDNMTIQPTLHSLGPDTEGGDEGIQREEAESVQSAQPPSPPPSSQHQNPAQIVLGEKNQAFFAFQ</sequence>
<protein>
    <submittedName>
        <fullName evidence="2">Uncharacterized protein</fullName>
    </submittedName>
</protein>
<dbReference type="Proteomes" id="UP000261620">
    <property type="component" value="Unplaced"/>
</dbReference>
<dbReference type="Ensembl" id="ENSMMOT00000016424.1">
    <property type="protein sequence ID" value="ENSMMOP00000016154.1"/>
    <property type="gene ID" value="ENSMMOG00000012340.1"/>
</dbReference>
<feature type="region of interest" description="Disordered" evidence="1">
    <location>
        <begin position="21"/>
        <end position="43"/>
    </location>
</feature>
<feature type="region of interest" description="Disordered" evidence="1">
    <location>
        <begin position="109"/>
        <end position="190"/>
    </location>
</feature>
<feature type="compositionally biased region" description="Polar residues" evidence="1">
    <location>
        <begin position="33"/>
        <end position="43"/>
    </location>
</feature>
<accession>A0A3Q3X2K5</accession>
<dbReference type="AlphaFoldDB" id="A0A3Q3X2K5"/>
<reference evidence="2" key="2">
    <citation type="submission" date="2025-09" db="UniProtKB">
        <authorList>
            <consortium name="Ensembl"/>
        </authorList>
    </citation>
    <scope>IDENTIFICATION</scope>
</reference>
<evidence type="ECO:0000313" key="2">
    <source>
        <dbReference type="Ensembl" id="ENSMMOP00000016154.1"/>
    </source>
</evidence>
<reference evidence="2" key="1">
    <citation type="submission" date="2025-08" db="UniProtKB">
        <authorList>
            <consortium name="Ensembl"/>
        </authorList>
    </citation>
    <scope>IDENTIFICATION</scope>
</reference>
<feature type="compositionally biased region" description="Polar residues" evidence="1">
    <location>
        <begin position="133"/>
        <end position="143"/>
    </location>
</feature>
<name>A0A3Q3X2K5_MOLML</name>
<evidence type="ECO:0000256" key="1">
    <source>
        <dbReference type="SAM" id="MobiDB-lite"/>
    </source>
</evidence>
<evidence type="ECO:0000313" key="3">
    <source>
        <dbReference type="Proteomes" id="UP000261620"/>
    </source>
</evidence>